<dbReference type="Gene3D" id="2.40.50.100">
    <property type="match status" value="1"/>
</dbReference>
<dbReference type="PRINTS" id="PR01490">
    <property type="entry name" value="RTXTOXIND"/>
</dbReference>
<dbReference type="AlphaFoldDB" id="A0A7W6LE82"/>
<organism evidence="6 7">
    <name type="scientific">Rhizobium rhizoryzae</name>
    <dbReference type="NCBI Taxonomy" id="451876"/>
    <lineage>
        <taxon>Bacteria</taxon>
        <taxon>Pseudomonadati</taxon>
        <taxon>Pseudomonadota</taxon>
        <taxon>Alphaproteobacteria</taxon>
        <taxon>Hyphomicrobiales</taxon>
        <taxon>Rhizobiaceae</taxon>
        <taxon>Rhizobium/Agrobacterium group</taxon>
        <taxon>Rhizobium</taxon>
    </lineage>
</organism>
<sequence>MTSTIPANESAVSPTLRITVWLLLLLFAAILGGSILAKTEVVARGAGKLVPVARVQIVQPLADGKVVELAVAEGQSVAKGDILVRLDPTSAQSDIQRIQAEIDQQSLDANVAAAVFSSLMARDPAAAGFMEYGIAEFRGRRGINPDGSAVGEDLVRAALGSKLNQVSGVARADFVGEQEKRLPWSTTPQSLFDAFAEKIRRVPKGYGENRSFLRRETLMDIRSTFGFASITERFSLIPRSKS</sequence>
<keyword evidence="3 5" id="KW-1133">Transmembrane helix</keyword>
<feature type="transmembrane region" description="Helical" evidence="5">
    <location>
        <begin position="18"/>
        <end position="37"/>
    </location>
</feature>
<evidence type="ECO:0000313" key="7">
    <source>
        <dbReference type="Proteomes" id="UP000519897"/>
    </source>
</evidence>
<evidence type="ECO:0000256" key="1">
    <source>
        <dbReference type="ARBA" id="ARBA00004167"/>
    </source>
</evidence>
<evidence type="ECO:0000256" key="3">
    <source>
        <dbReference type="ARBA" id="ARBA00022989"/>
    </source>
</evidence>
<protein>
    <submittedName>
        <fullName evidence="6">Multidrug efflux pump subunit AcrA (Membrane-fusion protein)</fullName>
    </submittedName>
</protein>
<dbReference type="GO" id="GO:0016020">
    <property type="term" value="C:membrane"/>
    <property type="evidence" value="ECO:0007669"/>
    <property type="project" value="UniProtKB-SubCell"/>
</dbReference>
<name>A0A7W6LE82_9HYPH</name>
<comment type="caution">
    <text evidence="6">The sequence shown here is derived from an EMBL/GenBank/DDBJ whole genome shotgun (WGS) entry which is preliminary data.</text>
</comment>
<accession>A0A7W6LE82</accession>
<evidence type="ECO:0000313" key="6">
    <source>
        <dbReference type="EMBL" id="MBB4142745.1"/>
    </source>
</evidence>
<comment type="subcellular location">
    <subcellularLocation>
        <location evidence="1">Membrane</location>
        <topology evidence="1">Single-pass membrane protein</topology>
    </subcellularLocation>
</comment>
<dbReference type="EMBL" id="JACIEC010000001">
    <property type="protein sequence ID" value="MBB4142745.1"/>
    <property type="molecule type" value="Genomic_DNA"/>
</dbReference>
<reference evidence="6 7" key="1">
    <citation type="submission" date="2020-08" db="EMBL/GenBank/DDBJ databases">
        <title>Genomic Encyclopedia of Type Strains, Phase IV (KMG-IV): sequencing the most valuable type-strain genomes for metagenomic binning, comparative biology and taxonomic classification.</title>
        <authorList>
            <person name="Goeker M."/>
        </authorList>
    </citation>
    <scope>NUCLEOTIDE SEQUENCE [LARGE SCALE GENOMIC DNA]</scope>
    <source>
        <strain evidence="6 7">DSM 29514</strain>
    </source>
</reference>
<proteinExistence type="predicted"/>
<evidence type="ECO:0000256" key="5">
    <source>
        <dbReference type="SAM" id="Phobius"/>
    </source>
</evidence>
<keyword evidence="4 5" id="KW-0472">Membrane</keyword>
<dbReference type="Proteomes" id="UP000519897">
    <property type="component" value="Unassembled WGS sequence"/>
</dbReference>
<dbReference type="SUPFAM" id="SSF111369">
    <property type="entry name" value="HlyD-like secretion proteins"/>
    <property type="match status" value="1"/>
</dbReference>
<dbReference type="PANTHER" id="PTHR30386">
    <property type="entry name" value="MEMBRANE FUSION SUBUNIT OF EMRAB-TOLC MULTIDRUG EFFLUX PUMP"/>
    <property type="match status" value="1"/>
</dbReference>
<evidence type="ECO:0000256" key="2">
    <source>
        <dbReference type="ARBA" id="ARBA00022692"/>
    </source>
</evidence>
<dbReference type="PANTHER" id="PTHR30386:SF26">
    <property type="entry name" value="TRANSPORT PROTEIN COMB"/>
    <property type="match status" value="1"/>
</dbReference>
<evidence type="ECO:0000256" key="4">
    <source>
        <dbReference type="ARBA" id="ARBA00023136"/>
    </source>
</evidence>
<dbReference type="RefSeq" id="WP_165136678.1">
    <property type="nucleotide sequence ID" value="NZ_CP049250.1"/>
</dbReference>
<keyword evidence="2 5" id="KW-0812">Transmembrane</keyword>
<gene>
    <name evidence="6" type="ORF">GGQ72_001244</name>
</gene>
<dbReference type="InterPro" id="IPR050739">
    <property type="entry name" value="MFP"/>
</dbReference>
<keyword evidence="7" id="KW-1185">Reference proteome</keyword>